<dbReference type="EMBL" id="JBIAFP010000041">
    <property type="protein sequence ID" value="MFE9230860.1"/>
    <property type="molecule type" value="Genomic_DNA"/>
</dbReference>
<protein>
    <submittedName>
        <fullName evidence="1">Uncharacterized protein</fullName>
    </submittedName>
</protein>
<accession>A0ABW6LR40</accession>
<proteinExistence type="predicted"/>
<reference evidence="1 2" key="1">
    <citation type="submission" date="2024-10" db="EMBL/GenBank/DDBJ databases">
        <title>The Natural Products Discovery Center: Release of the First 8490 Sequenced Strains for Exploring Actinobacteria Biosynthetic Diversity.</title>
        <authorList>
            <person name="Kalkreuter E."/>
            <person name="Kautsar S.A."/>
            <person name="Yang D."/>
            <person name="Bader C.D."/>
            <person name="Teijaro C.N."/>
            <person name="Fluegel L."/>
            <person name="Davis C.M."/>
            <person name="Simpson J.R."/>
            <person name="Lauterbach L."/>
            <person name="Steele A.D."/>
            <person name="Gui C."/>
            <person name="Meng S."/>
            <person name="Li G."/>
            <person name="Viehrig K."/>
            <person name="Ye F."/>
            <person name="Su P."/>
            <person name="Kiefer A.F."/>
            <person name="Nichols A."/>
            <person name="Cepeda A.J."/>
            <person name="Yan W."/>
            <person name="Fan B."/>
            <person name="Jiang Y."/>
            <person name="Adhikari A."/>
            <person name="Zheng C.-J."/>
            <person name="Schuster L."/>
            <person name="Cowan T.M."/>
            <person name="Smanski M.J."/>
            <person name="Chevrette M.G."/>
            <person name="De Carvalho L.P.S."/>
            <person name="Shen B."/>
        </authorList>
    </citation>
    <scope>NUCLEOTIDE SEQUENCE [LARGE SCALE GENOMIC DNA]</scope>
    <source>
        <strain evidence="1 2">NPDC007066</strain>
    </source>
</reference>
<evidence type="ECO:0000313" key="2">
    <source>
        <dbReference type="Proteomes" id="UP001601288"/>
    </source>
</evidence>
<comment type="caution">
    <text evidence="1">The sequence shown here is derived from an EMBL/GenBank/DDBJ whole genome shotgun (WGS) entry which is preliminary data.</text>
</comment>
<gene>
    <name evidence="1" type="ORF">ACFYM3_41070</name>
</gene>
<name>A0ABW6LR40_9ACTN</name>
<evidence type="ECO:0000313" key="1">
    <source>
        <dbReference type="EMBL" id="MFE9230860.1"/>
    </source>
</evidence>
<keyword evidence="2" id="KW-1185">Reference proteome</keyword>
<organism evidence="1 2">
    <name type="scientific">Streptomyces massasporeus</name>
    <dbReference type="NCBI Taxonomy" id="67324"/>
    <lineage>
        <taxon>Bacteria</taxon>
        <taxon>Bacillati</taxon>
        <taxon>Actinomycetota</taxon>
        <taxon>Actinomycetes</taxon>
        <taxon>Kitasatosporales</taxon>
        <taxon>Streptomycetaceae</taxon>
        <taxon>Streptomyces</taxon>
    </lineage>
</organism>
<dbReference type="Proteomes" id="UP001601288">
    <property type="component" value="Unassembled WGS sequence"/>
</dbReference>
<sequence length="218" mass="25098">MISDLSKQAYKFARELQETLNGTVCQHVRIAAVLRPRSAVGPVFTLGHGLSAANPTQPTAFPLRIDQKKPRSWMNLSFQVRLDDEADFLTVHLSYCGIFTDEALETCLLHWDYEREKDKYTSAHVQVYGTSPALEALNRSNDHKRSLDKLHIPVGGRRFRPCIEDVIEFLITERLAEGREGWEKRVEEGRNRYRRGQLLAAMRRNPDVVEEYLESRGE</sequence>
<dbReference type="RefSeq" id="WP_358291605.1">
    <property type="nucleotide sequence ID" value="NZ_JBEYGJ010000052.1"/>
</dbReference>